<feature type="site" description="Important for substrate specificity" evidence="9">
    <location>
        <position position="71"/>
    </location>
</feature>
<evidence type="ECO:0000256" key="4">
    <source>
        <dbReference type="ARBA" id="ARBA00023080"/>
    </source>
</evidence>
<name>A0A0A5MP61_AERCA</name>
<dbReference type="FunFam" id="3.90.950.10:FF:000005">
    <property type="entry name" value="7-methyl-GTP pyrophosphatase"/>
    <property type="match status" value="1"/>
</dbReference>
<comment type="cofactor">
    <cofactor evidence="9">
        <name>a divalent metal cation</name>
        <dbReference type="ChEBI" id="CHEBI:60240"/>
    </cofactor>
</comment>
<dbReference type="Proteomes" id="UP001161704">
    <property type="component" value="Unassembled WGS sequence"/>
</dbReference>
<dbReference type="Proteomes" id="UP001277183">
    <property type="component" value="Unassembled WGS sequence"/>
</dbReference>
<keyword evidence="2 9" id="KW-0963">Cytoplasm</keyword>
<evidence type="ECO:0000256" key="7">
    <source>
        <dbReference type="ARBA" id="ARBA00060749"/>
    </source>
</evidence>
<dbReference type="Proteomes" id="UP000887009">
    <property type="component" value="Unassembled WGS sequence"/>
</dbReference>
<dbReference type="GeneID" id="48822459"/>
<dbReference type="NCBIfam" id="TIGR00172">
    <property type="entry name" value="maf"/>
    <property type="match status" value="1"/>
</dbReference>
<gene>
    <name evidence="10" type="primary">maf-2</name>
    <name evidence="14" type="synonym">maf</name>
    <name evidence="14" type="ORF">JC965_17040</name>
    <name evidence="10" type="ORF">KAM348_16100</name>
    <name evidence="11" type="ORF">N5I20_03140</name>
    <name evidence="12" type="ORF">SJS77_21210</name>
    <name evidence="13" type="ORF">VCX44_06085</name>
</gene>
<dbReference type="CDD" id="cd00555">
    <property type="entry name" value="Maf"/>
    <property type="match status" value="1"/>
</dbReference>
<evidence type="ECO:0000256" key="9">
    <source>
        <dbReference type="HAMAP-Rule" id="MF_00528"/>
    </source>
</evidence>
<dbReference type="GO" id="GO:0005737">
    <property type="term" value="C:cytoplasm"/>
    <property type="evidence" value="ECO:0007669"/>
    <property type="project" value="UniProtKB-SubCell"/>
</dbReference>
<evidence type="ECO:0000256" key="5">
    <source>
        <dbReference type="ARBA" id="ARBA00050213"/>
    </source>
</evidence>
<dbReference type="EMBL" id="BPNL01000015">
    <property type="protein sequence ID" value="GJA54187.1"/>
    <property type="molecule type" value="Genomic_DNA"/>
</dbReference>
<dbReference type="EMBL" id="JAWZVU010000186">
    <property type="protein sequence ID" value="MDX7722929.1"/>
    <property type="molecule type" value="Genomic_DNA"/>
</dbReference>
<dbReference type="EMBL" id="JAYGOJ010000020">
    <property type="protein sequence ID" value="MEA9435401.1"/>
    <property type="molecule type" value="Genomic_DNA"/>
</dbReference>
<keyword evidence="4 9" id="KW-0546">Nucleotide metabolism</keyword>
<evidence type="ECO:0000313" key="10">
    <source>
        <dbReference type="EMBL" id="GJA54187.1"/>
    </source>
</evidence>
<evidence type="ECO:0000313" key="14">
    <source>
        <dbReference type="EMBL" id="QQA59930.1"/>
    </source>
</evidence>
<dbReference type="PANTHER" id="PTHR43213">
    <property type="entry name" value="BIFUNCTIONAL DTTP/UTP PYROPHOSPHATASE/METHYLTRANSFERASE PROTEIN-RELATED"/>
    <property type="match status" value="1"/>
</dbReference>
<protein>
    <recommendedName>
        <fullName evidence="8 9">7-methyl-GTP pyrophosphatase</fullName>
        <shortName evidence="9">m(7)GTP pyrophosphatase</shortName>
        <ecNumber evidence="9">3.6.1.-</ecNumber>
    </recommendedName>
</protein>
<comment type="similarity">
    <text evidence="7 9">Belongs to the Maf family. YceF subfamily.</text>
</comment>
<evidence type="ECO:0000256" key="1">
    <source>
        <dbReference type="ARBA" id="ARBA00004496"/>
    </source>
</evidence>
<evidence type="ECO:0000313" key="15">
    <source>
        <dbReference type="Proteomes" id="UP000887009"/>
    </source>
</evidence>
<evidence type="ECO:0000256" key="6">
    <source>
        <dbReference type="ARBA" id="ARBA00053369"/>
    </source>
</evidence>
<dbReference type="Proteomes" id="UP001304847">
    <property type="component" value="Unassembled WGS sequence"/>
</dbReference>
<dbReference type="OrthoDB" id="9813694at2"/>
<keyword evidence="3 9" id="KW-0378">Hydrolase</keyword>
<dbReference type="GO" id="GO:0047429">
    <property type="term" value="F:nucleoside triphosphate diphosphatase activity"/>
    <property type="evidence" value="ECO:0007669"/>
    <property type="project" value="InterPro"/>
</dbReference>
<evidence type="ECO:0000313" key="16">
    <source>
        <dbReference type="Proteomes" id="UP001304847"/>
    </source>
</evidence>
<sequence>MQPSLILASTSSYRKTLLEKLGQPFHCAAPQVDETARHGETAEALVSRLAFAKANAVAADRDQGLIIGSDQVCVCDGQILGKPGTVEKAVEQLLRAQGKRVIFYTGLCVINAANGHAEQLVEPFTVHFRSLDEAAIRRYVEAERPLDCAGSFKCEGMGIVLFKALEGRDPNALVGLPLIGLVDLLGRHGLALP</sequence>
<reference evidence="10" key="2">
    <citation type="submission" date="2021-07" db="EMBL/GenBank/DDBJ databases">
        <title>Draft genome sequence of carbapenem-resistant Aeromonas spp. in Japan.</title>
        <authorList>
            <person name="Maehana S."/>
            <person name="Suzuki M."/>
            <person name="Kitasato H."/>
        </authorList>
    </citation>
    <scope>NUCLEOTIDE SEQUENCE</scope>
    <source>
        <strain evidence="10">KAM348</strain>
    </source>
</reference>
<evidence type="ECO:0000256" key="3">
    <source>
        <dbReference type="ARBA" id="ARBA00022801"/>
    </source>
</evidence>
<accession>A0A0A5MP61</accession>
<dbReference type="InterPro" id="IPR003697">
    <property type="entry name" value="Maf-like"/>
</dbReference>
<dbReference type="Gene3D" id="3.90.950.10">
    <property type="match status" value="1"/>
</dbReference>
<dbReference type="Pfam" id="PF02545">
    <property type="entry name" value="Maf"/>
    <property type="match status" value="1"/>
</dbReference>
<dbReference type="SUPFAM" id="SSF52972">
    <property type="entry name" value="ITPase-like"/>
    <property type="match status" value="1"/>
</dbReference>
<reference evidence="12" key="4">
    <citation type="submission" date="2023-11" db="EMBL/GenBank/DDBJ databases">
        <title>WGS of Aeromonas in Northern Israel.</title>
        <authorList>
            <person name="Hershko Y."/>
        </authorList>
    </citation>
    <scope>NUCLEOTIDE SEQUENCE</scope>
    <source>
        <strain evidence="12">77416</strain>
    </source>
</reference>
<comment type="caution">
    <text evidence="9">Lacks conserved residue(s) required for the propagation of feature annotation.</text>
</comment>
<comment type="function">
    <text evidence="6 9">Nucleoside triphosphate pyrophosphatase that hydrolyzes 7-methyl-GTP (m(7)GTP). May have a dual role in cell division arrest and in preventing the incorporation of modified nucleotides into cellular nucleic acids.</text>
</comment>
<dbReference type="EC" id="3.6.1.-" evidence="9"/>
<feature type="site" description="Important for substrate specificity" evidence="9">
    <location>
        <position position="13"/>
    </location>
</feature>
<keyword evidence="16" id="KW-1185">Reference proteome</keyword>
<dbReference type="EMBL" id="CP065937">
    <property type="protein sequence ID" value="QQA59930.1"/>
    <property type="molecule type" value="Genomic_DNA"/>
</dbReference>
<reference evidence="13 16" key="5">
    <citation type="submission" date="2023-12" db="EMBL/GenBank/DDBJ databases">
        <title>Characterization of antibiotic resistance in Aeromonas spp. in hospital effluent.</title>
        <authorList>
            <person name="Negoseki B.R.S."/>
            <person name="Krul D."/>
            <person name="Siqueira A.C."/>
            <person name="Almeida M."/>
            <person name="Mesa D."/>
            <person name="Conte D."/>
            <person name="Dalla-Costa L.M."/>
        </authorList>
    </citation>
    <scope>NUCLEOTIDE SEQUENCE [LARGE SCALE GENOMIC DNA]</scope>
    <source>
        <strain evidence="13 16">36v</strain>
    </source>
</reference>
<dbReference type="PANTHER" id="PTHR43213:SF10">
    <property type="entry name" value="7-METHYL-GTP PYROPHOSPHATASE"/>
    <property type="match status" value="1"/>
</dbReference>
<dbReference type="RefSeq" id="WP_041215169.1">
    <property type="nucleotide sequence ID" value="NZ_AP024940.1"/>
</dbReference>
<reference evidence="11" key="3">
    <citation type="submission" date="2022-09" db="EMBL/GenBank/DDBJ databases">
        <title>Intensive care unit water sources are persistently colonized with multi-drug resistant bacteria and are the site of extensive horizontal gene transfer of antibiotic resistance genes.</title>
        <authorList>
            <person name="Diorio-Toth L."/>
        </authorList>
    </citation>
    <scope>NUCLEOTIDE SEQUENCE</scope>
    <source>
        <strain evidence="11">GD03710</strain>
    </source>
</reference>
<evidence type="ECO:0000313" key="13">
    <source>
        <dbReference type="EMBL" id="MEA9435401.1"/>
    </source>
</evidence>
<feature type="site" description="Important for substrate specificity" evidence="9">
    <location>
        <position position="155"/>
    </location>
</feature>
<proteinExistence type="inferred from homology"/>
<comment type="subcellular location">
    <subcellularLocation>
        <location evidence="1 9">Cytoplasm</location>
    </subcellularLocation>
</comment>
<dbReference type="InterPro" id="IPR029001">
    <property type="entry name" value="ITPase-like_fam"/>
</dbReference>
<dbReference type="PIRSF" id="PIRSF006305">
    <property type="entry name" value="Maf"/>
    <property type="match status" value="1"/>
</dbReference>
<dbReference type="AlphaFoldDB" id="A0A0A5MP61"/>
<reference evidence="14" key="1">
    <citation type="submission" date="2020-12" db="EMBL/GenBank/DDBJ databases">
        <title>GES Beta-lactamases isolated from hospital effluents in Brazil.</title>
        <authorList>
            <person name="Conte D."/>
            <person name="Mesa D."/>
            <person name="Palmeiro J.K."/>
            <person name="Dalla-Costa L.M."/>
        </authorList>
    </citation>
    <scope>NUCLEOTIDE SEQUENCE [LARGE SCALE GENOMIC DNA]</scope>
    <source>
        <strain evidence="14">Aero21</strain>
    </source>
</reference>
<dbReference type="GO" id="GO:0009117">
    <property type="term" value="P:nucleotide metabolic process"/>
    <property type="evidence" value="ECO:0007669"/>
    <property type="project" value="UniProtKB-KW"/>
</dbReference>
<evidence type="ECO:0000313" key="11">
    <source>
        <dbReference type="EMBL" id="MDH1504060.1"/>
    </source>
</evidence>
<organism evidence="10 15">
    <name type="scientific">Aeromonas caviae</name>
    <name type="common">Aeromonas punctata</name>
    <dbReference type="NCBI Taxonomy" id="648"/>
    <lineage>
        <taxon>Bacteria</taxon>
        <taxon>Pseudomonadati</taxon>
        <taxon>Pseudomonadota</taxon>
        <taxon>Gammaproteobacteria</taxon>
        <taxon>Aeromonadales</taxon>
        <taxon>Aeromonadaceae</taxon>
        <taxon>Aeromonas</taxon>
    </lineage>
</organism>
<dbReference type="EMBL" id="JAOCIZ010000008">
    <property type="protein sequence ID" value="MDH1504060.1"/>
    <property type="molecule type" value="Genomic_DNA"/>
</dbReference>
<evidence type="ECO:0000256" key="2">
    <source>
        <dbReference type="ARBA" id="ARBA00022490"/>
    </source>
</evidence>
<dbReference type="HAMAP" id="MF_00528">
    <property type="entry name" value="Maf"/>
    <property type="match status" value="1"/>
</dbReference>
<feature type="active site" description="Proton acceptor" evidence="9">
    <location>
        <position position="70"/>
    </location>
</feature>
<comment type="catalytic activity">
    <reaction evidence="5 9">
        <text>N(7)-methyl-GTP + H2O = N(7)-methyl-GMP + diphosphate + H(+)</text>
        <dbReference type="Rhea" id="RHEA:58744"/>
        <dbReference type="ChEBI" id="CHEBI:15377"/>
        <dbReference type="ChEBI" id="CHEBI:15378"/>
        <dbReference type="ChEBI" id="CHEBI:33019"/>
        <dbReference type="ChEBI" id="CHEBI:58285"/>
        <dbReference type="ChEBI" id="CHEBI:87133"/>
    </reaction>
</comment>
<evidence type="ECO:0000313" key="12">
    <source>
        <dbReference type="EMBL" id="MDX7722929.1"/>
    </source>
</evidence>
<evidence type="ECO:0000256" key="8">
    <source>
        <dbReference type="ARBA" id="ARBA00068163"/>
    </source>
</evidence>